<dbReference type="STRING" id="993615.L2GPN1"/>
<dbReference type="PROSITE" id="PS00518">
    <property type="entry name" value="ZF_RING_1"/>
    <property type="match status" value="1"/>
</dbReference>
<name>L2GPN1_VITCO</name>
<evidence type="ECO:0000313" key="7">
    <source>
        <dbReference type="Proteomes" id="UP000011082"/>
    </source>
</evidence>
<evidence type="ECO:0000256" key="4">
    <source>
        <dbReference type="PROSITE-ProRule" id="PRU00175"/>
    </source>
</evidence>
<dbReference type="PROSITE" id="PS50089">
    <property type="entry name" value="ZF_RING_2"/>
    <property type="match status" value="1"/>
</dbReference>
<keyword evidence="1" id="KW-0479">Metal-binding</keyword>
<gene>
    <name evidence="6" type="ORF">VICG_00666</name>
</gene>
<evidence type="ECO:0000259" key="5">
    <source>
        <dbReference type="PROSITE" id="PS50089"/>
    </source>
</evidence>
<sequence>MTKLDKRPVYKNKKIEKAFKNAEYYFVRYVTDCPICLNYFENPQVLPCGHCYCHLCISVCTEYTNNCPMCAEFFWIYKPAQFFFTQEIEDYILLRKCCTAEVSNSESINFYEHPFSLEYFEESLLGEVELISISKKVENSIFYQSNDGQLYFLDPKITSKMKTKPHYLYCRIREKHECHANYEKHPELAHIPAGTKIIIVKI</sequence>
<dbReference type="Proteomes" id="UP000011082">
    <property type="component" value="Unassembled WGS sequence"/>
</dbReference>
<dbReference type="InterPro" id="IPR017907">
    <property type="entry name" value="Znf_RING_CS"/>
</dbReference>
<accession>L2GPN1</accession>
<dbReference type="EMBL" id="JH370133">
    <property type="protein sequence ID" value="ELA42267.1"/>
    <property type="molecule type" value="Genomic_DNA"/>
</dbReference>
<dbReference type="PANTHER" id="PTHR23327">
    <property type="entry name" value="RING FINGER PROTEIN 127"/>
    <property type="match status" value="1"/>
</dbReference>
<keyword evidence="2 4" id="KW-0863">Zinc-finger</keyword>
<dbReference type="GO" id="GO:0008270">
    <property type="term" value="F:zinc ion binding"/>
    <property type="evidence" value="ECO:0007669"/>
    <property type="project" value="UniProtKB-KW"/>
</dbReference>
<feature type="domain" description="RING-type" evidence="5">
    <location>
        <begin position="33"/>
        <end position="70"/>
    </location>
</feature>
<dbReference type="SMART" id="SM00184">
    <property type="entry name" value="RING"/>
    <property type="match status" value="1"/>
</dbReference>
<protein>
    <recommendedName>
        <fullName evidence="5">RING-type domain-containing protein</fullName>
    </recommendedName>
</protein>
<proteinExistence type="predicted"/>
<dbReference type="InParanoid" id="L2GPN1"/>
<dbReference type="InterPro" id="IPR013083">
    <property type="entry name" value="Znf_RING/FYVE/PHD"/>
</dbReference>
<dbReference type="HOGENOM" id="CLU_1355590_0_0_1"/>
<evidence type="ECO:0000313" key="6">
    <source>
        <dbReference type="EMBL" id="ELA42267.1"/>
    </source>
</evidence>
<dbReference type="SUPFAM" id="SSF57850">
    <property type="entry name" value="RING/U-box"/>
    <property type="match status" value="1"/>
</dbReference>
<dbReference type="AlphaFoldDB" id="L2GPN1"/>
<dbReference type="InterPro" id="IPR001841">
    <property type="entry name" value="Znf_RING"/>
</dbReference>
<keyword evidence="7" id="KW-1185">Reference proteome</keyword>
<dbReference type="VEuPathDB" id="MicrosporidiaDB:VICG_00666"/>
<evidence type="ECO:0000256" key="2">
    <source>
        <dbReference type="ARBA" id="ARBA00022771"/>
    </source>
</evidence>
<evidence type="ECO:0000256" key="3">
    <source>
        <dbReference type="ARBA" id="ARBA00022833"/>
    </source>
</evidence>
<dbReference type="InterPro" id="IPR027370">
    <property type="entry name" value="Znf-RING_euk"/>
</dbReference>
<organism evidence="6 7">
    <name type="scientific">Vittaforma corneae (strain ATCC 50505)</name>
    <name type="common">Microsporidian parasite</name>
    <name type="synonym">Nosema corneum</name>
    <dbReference type="NCBI Taxonomy" id="993615"/>
    <lineage>
        <taxon>Eukaryota</taxon>
        <taxon>Fungi</taxon>
        <taxon>Fungi incertae sedis</taxon>
        <taxon>Microsporidia</taxon>
        <taxon>Nosematidae</taxon>
        <taxon>Vittaforma</taxon>
    </lineage>
</organism>
<keyword evidence="3" id="KW-0862">Zinc</keyword>
<dbReference type="OrthoDB" id="2192876at2759"/>
<dbReference type="OMA" id="KHECHAN"/>
<dbReference type="GeneID" id="19881383"/>
<evidence type="ECO:0000256" key="1">
    <source>
        <dbReference type="ARBA" id="ARBA00022723"/>
    </source>
</evidence>
<reference evidence="7" key="1">
    <citation type="submission" date="2011-05" db="EMBL/GenBank/DDBJ databases">
        <title>The genome sequence of Vittaforma corneae strain ATCC 50505.</title>
        <authorList>
            <consortium name="The Broad Institute Genome Sequencing Platform"/>
            <person name="Cuomo C."/>
            <person name="Didier E."/>
            <person name="Bowers L."/>
            <person name="Young S.K."/>
            <person name="Zeng Q."/>
            <person name="Gargeya S."/>
            <person name="Fitzgerald M."/>
            <person name="Haas B."/>
            <person name="Abouelleil A."/>
            <person name="Alvarado L."/>
            <person name="Arachchi H.M."/>
            <person name="Berlin A."/>
            <person name="Chapman S.B."/>
            <person name="Gearin G."/>
            <person name="Goldberg J."/>
            <person name="Griggs A."/>
            <person name="Gujja S."/>
            <person name="Hansen M."/>
            <person name="Heiman D."/>
            <person name="Howarth C."/>
            <person name="Larimer J."/>
            <person name="Lui A."/>
            <person name="MacDonald P.J.P."/>
            <person name="McCowen C."/>
            <person name="Montmayeur A."/>
            <person name="Murphy C."/>
            <person name="Neiman D."/>
            <person name="Pearson M."/>
            <person name="Priest M."/>
            <person name="Roberts A."/>
            <person name="Saif S."/>
            <person name="Shea T."/>
            <person name="Sisk P."/>
            <person name="Stolte C."/>
            <person name="Sykes S."/>
            <person name="Wortman J."/>
            <person name="Nusbaum C."/>
            <person name="Birren B."/>
        </authorList>
    </citation>
    <scope>NUCLEOTIDE SEQUENCE [LARGE SCALE GENOMIC DNA]</scope>
    <source>
        <strain evidence="7">ATCC 50505</strain>
    </source>
</reference>
<dbReference type="Gene3D" id="3.30.40.10">
    <property type="entry name" value="Zinc/RING finger domain, C3HC4 (zinc finger)"/>
    <property type="match status" value="1"/>
</dbReference>
<dbReference type="Pfam" id="PF13445">
    <property type="entry name" value="zf-RING_UBOX"/>
    <property type="match status" value="1"/>
</dbReference>
<dbReference type="RefSeq" id="XP_007604118.1">
    <property type="nucleotide sequence ID" value="XM_007604056.1"/>
</dbReference>